<name>A0A1V6PAB9_PENDC</name>
<reference evidence="11" key="1">
    <citation type="journal article" date="2017" name="Nat. Microbiol.">
        <title>Global analysis of biosynthetic gene clusters reveals vast potential of secondary metabolite production in Penicillium species.</title>
        <authorList>
            <person name="Nielsen J.C."/>
            <person name="Grijseels S."/>
            <person name="Prigent S."/>
            <person name="Ji B."/>
            <person name="Dainat J."/>
            <person name="Nielsen K.F."/>
            <person name="Frisvad J.C."/>
            <person name="Workman M."/>
            <person name="Nielsen J."/>
        </authorList>
    </citation>
    <scope>NUCLEOTIDE SEQUENCE [LARGE SCALE GENOMIC DNA]</scope>
    <source>
        <strain evidence="11">IBT 11843</strain>
    </source>
</reference>
<evidence type="ECO:0000256" key="5">
    <source>
        <dbReference type="ARBA" id="ARBA00023002"/>
    </source>
</evidence>
<comment type="cofactor">
    <cofactor evidence="1 8">
        <name>heme</name>
        <dbReference type="ChEBI" id="CHEBI:30413"/>
    </cofactor>
</comment>
<keyword evidence="4 8" id="KW-0479">Metal-binding</keyword>
<sequence>MHDFHKKYGEVVRFGPNEVSFITSQAWKDIYGHGHRQLPKVLHSTSNPSDIISANDADHTRFRKSLSHAFSAKGLHSQEPIIRKYVDLLIEKLKVIAASPVPETDMAKWYSLTTFDLLGDLAFGEPFGGLETSDYHYWVSTIFQATRGIVLVQVKDAYPLLFRTLSLFVGSKRLMKARQRQIEFSKATVRKRLQLQGDRECTDFIGSMLRRRGEPSKDITDEEIEANSNVLVIAGSESTASLLAGVTYWLLRTPHAMEEITREIRSAMKTEHDITISGTANLSYMFACLKEALRMYPPAPSGLQRMTVGPEPIPISGYVIPPNTKVWVHQYAAYRSPMNFYAPDQFIPERWLDDARDKPSSPFYNDNRDVLQPFSVGPRNCIGRELAFSESRVILARVLWSFDLELHENSKKWDQQRSYLIWEKPPLMCMLKMSDREIWRTAHEK</sequence>
<dbReference type="Proteomes" id="UP000191522">
    <property type="component" value="Unassembled WGS sequence"/>
</dbReference>
<feature type="binding site" description="axial binding residue" evidence="8">
    <location>
        <position position="381"/>
    </location>
    <ligand>
        <name>heme</name>
        <dbReference type="ChEBI" id="CHEBI:30413"/>
    </ligand>
    <ligandPart>
        <name>Fe</name>
        <dbReference type="ChEBI" id="CHEBI:18248"/>
    </ligandPart>
</feature>
<dbReference type="CDD" id="cd11058">
    <property type="entry name" value="CYP60B-like"/>
    <property type="match status" value="1"/>
</dbReference>
<dbReference type="OMA" id="HYWVSTI"/>
<comment type="caution">
    <text evidence="10">The sequence shown here is derived from an EMBL/GenBank/DDBJ whole genome shotgun (WGS) entry which is preliminary data.</text>
</comment>
<dbReference type="GO" id="GO:0005506">
    <property type="term" value="F:iron ion binding"/>
    <property type="evidence" value="ECO:0007669"/>
    <property type="project" value="InterPro"/>
</dbReference>
<dbReference type="GO" id="GO:0020037">
    <property type="term" value="F:heme binding"/>
    <property type="evidence" value="ECO:0007669"/>
    <property type="project" value="InterPro"/>
</dbReference>
<keyword evidence="7 9" id="KW-0503">Monooxygenase</keyword>
<dbReference type="InterPro" id="IPR001128">
    <property type="entry name" value="Cyt_P450"/>
</dbReference>
<dbReference type="InterPro" id="IPR017972">
    <property type="entry name" value="Cyt_P450_CS"/>
</dbReference>
<dbReference type="OrthoDB" id="1470350at2759"/>
<evidence type="ECO:0000256" key="9">
    <source>
        <dbReference type="RuleBase" id="RU000461"/>
    </source>
</evidence>
<evidence type="ECO:0000256" key="2">
    <source>
        <dbReference type="ARBA" id="ARBA00010617"/>
    </source>
</evidence>
<proteinExistence type="inferred from homology"/>
<dbReference type="Pfam" id="PF00067">
    <property type="entry name" value="p450"/>
    <property type="match status" value="1"/>
</dbReference>
<accession>A0A1V6PAB9</accession>
<keyword evidence="6 8" id="KW-0408">Iron</keyword>
<dbReference type="InterPro" id="IPR002401">
    <property type="entry name" value="Cyt_P450_E_grp-I"/>
</dbReference>
<dbReference type="InterPro" id="IPR050121">
    <property type="entry name" value="Cytochrome_P450_monoxygenase"/>
</dbReference>
<evidence type="ECO:0000313" key="11">
    <source>
        <dbReference type="Proteomes" id="UP000191522"/>
    </source>
</evidence>
<dbReference type="PROSITE" id="PS00086">
    <property type="entry name" value="CYTOCHROME_P450"/>
    <property type="match status" value="1"/>
</dbReference>
<dbReference type="AlphaFoldDB" id="A0A1V6PAB9"/>
<organism evidence="10 11">
    <name type="scientific">Penicillium decumbens</name>
    <dbReference type="NCBI Taxonomy" id="69771"/>
    <lineage>
        <taxon>Eukaryota</taxon>
        <taxon>Fungi</taxon>
        <taxon>Dikarya</taxon>
        <taxon>Ascomycota</taxon>
        <taxon>Pezizomycotina</taxon>
        <taxon>Eurotiomycetes</taxon>
        <taxon>Eurotiomycetidae</taxon>
        <taxon>Eurotiales</taxon>
        <taxon>Aspergillaceae</taxon>
        <taxon>Penicillium</taxon>
    </lineage>
</organism>
<protein>
    <submittedName>
        <fullName evidence="10">Uncharacterized protein</fullName>
    </submittedName>
</protein>
<evidence type="ECO:0000256" key="3">
    <source>
        <dbReference type="ARBA" id="ARBA00022617"/>
    </source>
</evidence>
<dbReference type="EMBL" id="MDYL01000013">
    <property type="protein sequence ID" value="OQD73979.1"/>
    <property type="molecule type" value="Genomic_DNA"/>
</dbReference>
<evidence type="ECO:0000313" key="10">
    <source>
        <dbReference type="EMBL" id="OQD73979.1"/>
    </source>
</evidence>
<dbReference type="InterPro" id="IPR036396">
    <property type="entry name" value="Cyt_P450_sf"/>
</dbReference>
<dbReference type="STRING" id="69771.A0A1V6PAB9"/>
<evidence type="ECO:0000256" key="6">
    <source>
        <dbReference type="ARBA" id="ARBA00023004"/>
    </source>
</evidence>
<keyword evidence="11" id="KW-1185">Reference proteome</keyword>
<keyword evidence="5 9" id="KW-0560">Oxidoreductase</keyword>
<dbReference type="GO" id="GO:0016705">
    <property type="term" value="F:oxidoreductase activity, acting on paired donors, with incorporation or reduction of molecular oxygen"/>
    <property type="evidence" value="ECO:0007669"/>
    <property type="project" value="InterPro"/>
</dbReference>
<gene>
    <name evidence="10" type="ORF">PENDEC_c013G04781</name>
</gene>
<keyword evidence="3 8" id="KW-0349">Heme</keyword>
<dbReference type="PRINTS" id="PR00463">
    <property type="entry name" value="EP450I"/>
</dbReference>
<dbReference type="GO" id="GO:0043386">
    <property type="term" value="P:mycotoxin biosynthetic process"/>
    <property type="evidence" value="ECO:0007669"/>
    <property type="project" value="UniProtKB-ARBA"/>
</dbReference>
<evidence type="ECO:0000256" key="4">
    <source>
        <dbReference type="ARBA" id="ARBA00022723"/>
    </source>
</evidence>
<dbReference type="GO" id="GO:0004497">
    <property type="term" value="F:monooxygenase activity"/>
    <property type="evidence" value="ECO:0007669"/>
    <property type="project" value="UniProtKB-KW"/>
</dbReference>
<comment type="similarity">
    <text evidence="2 9">Belongs to the cytochrome P450 family.</text>
</comment>
<evidence type="ECO:0000256" key="7">
    <source>
        <dbReference type="ARBA" id="ARBA00023033"/>
    </source>
</evidence>
<evidence type="ECO:0000256" key="8">
    <source>
        <dbReference type="PIRSR" id="PIRSR602401-1"/>
    </source>
</evidence>
<dbReference type="SUPFAM" id="SSF48264">
    <property type="entry name" value="Cytochrome P450"/>
    <property type="match status" value="1"/>
</dbReference>
<evidence type="ECO:0000256" key="1">
    <source>
        <dbReference type="ARBA" id="ARBA00001971"/>
    </source>
</evidence>
<dbReference type="PANTHER" id="PTHR24305:SF230">
    <property type="entry name" value="P450, PUTATIVE (EUROFUNG)-RELATED"/>
    <property type="match status" value="1"/>
</dbReference>
<dbReference type="PRINTS" id="PR00385">
    <property type="entry name" value="P450"/>
</dbReference>
<dbReference type="Gene3D" id="1.10.630.10">
    <property type="entry name" value="Cytochrome P450"/>
    <property type="match status" value="1"/>
</dbReference>
<dbReference type="PANTHER" id="PTHR24305">
    <property type="entry name" value="CYTOCHROME P450"/>
    <property type="match status" value="1"/>
</dbReference>